<feature type="chain" id="PRO_5047248816" evidence="6">
    <location>
        <begin position="27"/>
        <end position="533"/>
    </location>
</feature>
<accession>A0ABR7JH42</accession>
<comment type="subcellular location">
    <subcellularLocation>
        <location evidence="1">Cell outer membrane</location>
    </subcellularLocation>
</comment>
<protein>
    <submittedName>
        <fullName evidence="8">RagB/SusD family nutrient uptake outer membrane protein</fullName>
    </submittedName>
</protein>
<sequence length="533" mass="58878">MKKIQIKLLGVSLLLMVMLFPSCTNDLEQSPEGNTAIPGDEFFNSPQSYKQFLAKLYAGFATSGQSAAGSPDISGIDEGESQYIRGFWLMQELTTDEAVIAWNDGTIKDLHSQTWTSLDRFITATFARFSFQVVNCNEFLRQTTDEKLAARGVTDPALLTEIKTYRAEARFLRAITYWHLIDMFGGGSLVTENSPTSFFYPEYATRAELYKFVDEELTAITPELKAPKSNEAYRVDQAAAWMLQAKLYMNAKVYVGTDNYAGALPLINKVIASGYRLHNNYNQLFYADNDKNGAQNEFIFAIAFDGLRTQTYGGTTFLTHAPVGGSMNAAEFGINGGWAGIRTTSAFVDKFDANTTDARGQFYTNGQTKEIKDIGNFTEGYAIQKFRNIDVNGVQGSDKSGDFSDSDFPMFRLADAYLMYAECAVVGRVGDLATARGYVNALRTRANAGTVASLNADATGATLILDERARELHWEGHRRTDLIRFGRFTGGTYVWPWKGNVAGGAPTQAFRNLFPIPAIALASNSKLKQNPGY</sequence>
<dbReference type="Gene3D" id="1.25.40.10">
    <property type="entry name" value="Tetratricopeptide repeat domain"/>
    <property type="match status" value="1"/>
</dbReference>
<dbReference type="EMBL" id="JACRUM010000005">
    <property type="protein sequence ID" value="MBC5863787.1"/>
    <property type="molecule type" value="Genomic_DNA"/>
</dbReference>
<comment type="caution">
    <text evidence="8">The sequence shown here is derived from an EMBL/GenBank/DDBJ whole genome shotgun (WGS) entry which is preliminary data.</text>
</comment>
<gene>
    <name evidence="8" type="ORF">H8R26_10160</name>
</gene>
<evidence type="ECO:0000256" key="6">
    <source>
        <dbReference type="SAM" id="SignalP"/>
    </source>
</evidence>
<dbReference type="CDD" id="cd08977">
    <property type="entry name" value="SusD"/>
    <property type="match status" value="1"/>
</dbReference>
<keyword evidence="9" id="KW-1185">Reference proteome</keyword>
<keyword evidence="5" id="KW-0998">Cell outer membrane</keyword>
<proteinExistence type="inferred from homology"/>
<keyword evidence="3 6" id="KW-0732">Signal</keyword>
<reference evidence="8 9" key="1">
    <citation type="submission" date="2020-08" db="EMBL/GenBank/DDBJ databases">
        <title>Description of novel Flavobacterium F-400 isolate.</title>
        <authorList>
            <person name="Saticioglu I."/>
            <person name="Duman M."/>
            <person name="Altun S."/>
        </authorList>
    </citation>
    <scope>NUCLEOTIDE SEQUENCE [LARGE SCALE GENOMIC DNA]</scope>
    <source>
        <strain evidence="8 9">F-400</strain>
    </source>
</reference>
<feature type="domain" description="RagB/SusD" evidence="7">
    <location>
        <begin position="363"/>
        <end position="533"/>
    </location>
</feature>
<dbReference type="Pfam" id="PF07980">
    <property type="entry name" value="SusD_RagB"/>
    <property type="match status" value="1"/>
</dbReference>
<feature type="signal peptide" evidence="6">
    <location>
        <begin position="1"/>
        <end position="26"/>
    </location>
</feature>
<evidence type="ECO:0000313" key="8">
    <source>
        <dbReference type="EMBL" id="MBC5863787.1"/>
    </source>
</evidence>
<evidence type="ECO:0000256" key="1">
    <source>
        <dbReference type="ARBA" id="ARBA00004442"/>
    </source>
</evidence>
<dbReference type="Gene3D" id="1.25.40.390">
    <property type="match status" value="1"/>
</dbReference>
<dbReference type="Proteomes" id="UP000621670">
    <property type="component" value="Unassembled WGS sequence"/>
</dbReference>
<evidence type="ECO:0000256" key="5">
    <source>
        <dbReference type="ARBA" id="ARBA00023237"/>
    </source>
</evidence>
<organism evidence="8 9">
    <name type="scientific">Flavobacterium turcicum</name>
    <dbReference type="NCBI Taxonomy" id="2764718"/>
    <lineage>
        <taxon>Bacteria</taxon>
        <taxon>Pseudomonadati</taxon>
        <taxon>Bacteroidota</taxon>
        <taxon>Flavobacteriia</taxon>
        <taxon>Flavobacteriales</taxon>
        <taxon>Flavobacteriaceae</taxon>
        <taxon>Flavobacterium</taxon>
    </lineage>
</organism>
<keyword evidence="4" id="KW-0472">Membrane</keyword>
<dbReference type="SUPFAM" id="SSF48452">
    <property type="entry name" value="TPR-like"/>
    <property type="match status" value="1"/>
</dbReference>
<evidence type="ECO:0000256" key="3">
    <source>
        <dbReference type="ARBA" id="ARBA00022729"/>
    </source>
</evidence>
<dbReference type="InterPro" id="IPR012944">
    <property type="entry name" value="SusD_RagB_dom"/>
</dbReference>
<evidence type="ECO:0000256" key="4">
    <source>
        <dbReference type="ARBA" id="ARBA00023136"/>
    </source>
</evidence>
<evidence type="ECO:0000313" key="9">
    <source>
        <dbReference type="Proteomes" id="UP000621670"/>
    </source>
</evidence>
<dbReference type="Gene3D" id="1.10.3780.10">
    <property type="entry name" value="SusD-like"/>
    <property type="match status" value="1"/>
</dbReference>
<comment type="similarity">
    <text evidence="2">Belongs to the SusD family.</text>
</comment>
<name>A0ABR7JH42_9FLAO</name>
<evidence type="ECO:0000259" key="7">
    <source>
        <dbReference type="Pfam" id="PF07980"/>
    </source>
</evidence>
<dbReference type="InterPro" id="IPR011990">
    <property type="entry name" value="TPR-like_helical_dom_sf"/>
</dbReference>
<evidence type="ECO:0000256" key="2">
    <source>
        <dbReference type="ARBA" id="ARBA00006275"/>
    </source>
</evidence>
<dbReference type="RefSeq" id="WP_166135885.1">
    <property type="nucleotide sequence ID" value="NZ_JAAOBY010000004.1"/>
</dbReference>